<sequence>MHTLSKISGLSNRGGHAYTEIEVPPPPPHPLHPDKRRRFFSSGFGFGKNKSTTSIRGVGEYTTNVPAEHRPSQSSQQRPSPSLIASLPPELLTQILSDLPDSTIFSFLFVSSRFHTVAFSILIFRHEVQFYLPIDTNTRADTGTKAGLELRLISPLNFACLKVLRMSPIFTEVEGLHCAFDQDTINSLPSLTRLVTKLNYIHTLSIDLQSVLRRSKLSDPPSFSLSSAHHFLAFLNALRSKNLTNFIITGLNPDAFSFPIKRSQFELDLIIPLDTLTHLNISHPSAFQYPIKDWMIGTINKSPIKSLLVRLPCLTLLTEISTANLKNLTLASPTIHCRDLVHLLQKHPTISSLTLSKFYFFSIADALHFGEDLWKFPSGCLGRLRTLQAHPIFVKYILSTPYSDTESPLPALKFLTFHIHPMVEDFSMKDASPATCVAYISTALTKLGTRIDEEIRVSLIVTGDGSLEPYVPHSGEDQTEEETEDGRSWQDCIQAIQLDVLNTVQSIPASTLVRPLPALLYRIVHLVYDNSLSFVLKATLPKSLTSFKSLRLFALCYYGLNKEAEEKVVTAIGKACPDLERLSIGGSTLRRGSGGRR</sequence>
<evidence type="ECO:0000313" key="3">
    <source>
        <dbReference type="EMBL" id="KDQ59851.1"/>
    </source>
</evidence>
<proteinExistence type="predicted"/>
<feature type="region of interest" description="Disordered" evidence="1">
    <location>
        <begin position="1"/>
        <end position="58"/>
    </location>
</feature>
<feature type="region of interest" description="Disordered" evidence="1">
    <location>
        <begin position="64"/>
        <end position="83"/>
    </location>
</feature>
<dbReference type="OrthoDB" id="2635672at2759"/>
<dbReference type="HOGENOM" id="CLU_457131_0_0_1"/>
<evidence type="ECO:0000256" key="1">
    <source>
        <dbReference type="SAM" id="MobiDB-lite"/>
    </source>
</evidence>
<feature type="domain" description="F-box" evidence="2">
    <location>
        <begin position="81"/>
        <end position="127"/>
    </location>
</feature>
<dbReference type="EMBL" id="KL197715">
    <property type="protein sequence ID" value="KDQ59851.1"/>
    <property type="molecule type" value="Genomic_DNA"/>
</dbReference>
<dbReference type="AlphaFoldDB" id="A0A067QB98"/>
<accession>A0A067QB98</accession>
<reference evidence="4" key="1">
    <citation type="journal article" date="2014" name="Proc. Natl. Acad. Sci. U.S.A.">
        <title>Extensive sampling of basidiomycete genomes demonstrates inadequacy of the white-rot/brown-rot paradigm for wood decay fungi.</title>
        <authorList>
            <person name="Riley R."/>
            <person name="Salamov A.A."/>
            <person name="Brown D.W."/>
            <person name="Nagy L.G."/>
            <person name="Floudas D."/>
            <person name="Held B.W."/>
            <person name="Levasseur A."/>
            <person name="Lombard V."/>
            <person name="Morin E."/>
            <person name="Otillar R."/>
            <person name="Lindquist E.A."/>
            <person name="Sun H."/>
            <person name="LaButti K.M."/>
            <person name="Schmutz J."/>
            <person name="Jabbour D."/>
            <person name="Luo H."/>
            <person name="Baker S.E."/>
            <person name="Pisabarro A.G."/>
            <person name="Walton J.D."/>
            <person name="Blanchette R.A."/>
            <person name="Henrissat B."/>
            <person name="Martin F."/>
            <person name="Cullen D."/>
            <person name="Hibbett D.S."/>
            <person name="Grigoriev I.V."/>
        </authorList>
    </citation>
    <scope>NUCLEOTIDE SEQUENCE [LARGE SCALE GENOMIC DNA]</scope>
    <source>
        <strain evidence="4">MUCL 33604</strain>
    </source>
</reference>
<evidence type="ECO:0000313" key="4">
    <source>
        <dbReference type="Proteomes" id="UP000027265"/>
    </source>
</evidence>
<protein>
    <recommendedName>
        <fullName evidence="2">F-box domain-containing protein</fullName>
    </recommendedName>
</protein>
<dbReference type="InterPro" id="IPR036047">
    <property type="entry name" value="F-box-like_dom_sf"/>
</dbReference>
<dbReference type="PROSITE" id="PS50181">
    <property type="entry name" value="FBOX"/>
    <property type="match status" value="1"/>
</dbReference>
<feature type="compositionally biased region" description="Low complexity" evidence="1">
    <location>
        <begin position="72"/>
        <end position="82"/>
    </location>
</feature>
<name>A0A067QB98_9AGAM</name>
<dbReference type="InParanoid" id="A0A067QB98"/>
<organism evidence="3 4">
    <name type="scientific">Jaapia argillacea MUCL 33604</name>
    <dbReference type="NCBI Taxonomy" id="933084"/>
    <lineage>
        <taxon>Eukaryota</taxon>
        <taxon>Fungi</taxon>
        <taxon>Dikarya</taxon>
        <taxon>Basidiomycota</taxon>
        <taxon>Agaricomycotina</taxon>
        <taxon>Agaricomycetes</taxon>
        <taxon>Agaricomycetidae</taxon>
        <taxon>Jaapiales</taxon>
        <taxon>Jaapiaceae</taxon>
        <taxon>Jaapia</taxon>
    </lineage>
</organism>
<dbReference type="SUPFAM" id="SSF81383">
    <property type="entry name" value="F-box domain"/>
    <property type="match status" value="1"/>
</dbReference>
<dbReference type="Proteomes" id="UP000027265">
    <property type="component" value="Unassembled WGS sequence"/>
</dbReference>
<feature type="compositionally biased region" description="Low complexity" evidence="1">
    <location>
        <begin position="40"/>
        <end position="51"/>
    </location>
</feature>
<feature type="compositionally biased region" description="Polar residues" evidence="1">
    <location>
        <begin position="1"/>
        <end position="11"/>
    </location>
</feature>
<evidence type="ECO:0000259" key="2">
    <source>
        <dbReference type="PROSITE" id="PS50181"/>
    </source>
</evidence>
<dbReference type="Pfam" id="PF12937">
    <property type="entry name" value="F-box-like"/>
    <property type="match status" value="1"/>
</dbReference>
<keyword evidence="4" id="KW-1185">Reference proteome</keyword>
<dbReference type="SMART" id="SM00256">
    <property type="entry name" value="FBOX"/>
    <property type="match status" value="1"/>
</dbReference>
<dbReference type="InterPro" id="IPR001810">
    <property type="entry name" value="F-box_dom"/>
</dbReference>
<gene>
    <name evidence="3" type="ORF">JAAARDRAFT_192306</name>
</gene>